<proteinExistence type="predicted"/>
<keyword evidence="3" id="KW-0560">Oxidoreductase</keyword>
<dbReference type="RefSeq" id="WP_236865125.1">
    <property type="nucleotide sequence ID" value="NZ_AP025225.1"/>
</dbReference>
<dbReference type="Proteomes" id="UP001320209">
    <property type="component" value="Chromosome"/>
</dbReference>
<evidence type="ECO:0000313" key="5">
    <source>
        <dbReference type="Proteomes" id="UP001320209"/>
    </source>
</evidence>
<keyword evidence="5" id="KW-1185">Reference proteome</keyword>
<evidence type="ECO:0000256" key="1">
    <source>
        <dbReference type="ARBA" id="ARBA00022630"/>
    </source>
</evidence>
<organism evidence="4 5">
    <name type="scientific">Candidatus Hydrogenosomobacter endosymbioticus</name>
    <dbReference type="NCBI Taxonomy" id="2558174"/>
    <lineage>
        <taxon>Bacteria</taxon>
        <taxon>Pseudomonadati</taxon>
        <taxon>Pseudomonadota</taxon>
        <taxon>Alphaproteobacteria</taxon>
        <taxon>Holosporales</taxon>
        <taxon>Holosporaceae</taxon>
        <taxon>Candidatus Hydrogenosomobacter</taxon>
    </lineage>
</organism>
<evidence type="ECO:0000256" key="3">
    <source>
        <dbReference type="ARBA" id="ARBA00023002"/>
    </source>
</evidence>
<keyword evidence="2" id="KW-0288">FMN</keyword>
<dbReference type="CDD" id="cd04730">
    <property type="entry name" value="NPD_like"/>
    <property type="match status" value="1"/>
</dbReference>
<accession>A0ABM7V844</accession>
<name>A0ABM7V844_9PROT</name>
<dbReference type="InterPro" id="IPR004136">
    <property type="entry name" value="NMO"/>
</dbReference>
<reference evidence="4" key="1">
    <citation type="submission" date="2021-10" db="EMBL/GenBank/DDBJ databases">
        <title>Genome Sequence of The Candidatus Hydrogeosomobacter endosymbioticus, an Intracellular Bacterial Symbiont of the Anaerobic Ciliate GW7.</title>
        <authorList>
            <person name="Shiohama Y."/>
            <person name="Shinzato N."/>
        </authorList>
    </citation>
    <scope>NUCLEOTIDE SEQUENCE [LARGE SCALE GENOMIC DNA]</scope>
    <source>
        <strain evidence="4">200920</strain>
    </source>
</reference>
<protein>
    <submittedName>
        <fullName evidence="4">2-nitropropane dioxygenase</fullName>
    </submittedName>
</protein>
<dbReference type="GO" id="GO:0051213">
    <property type="term" value="F:dioxygenase activity"/>
    <property type="evidence" value="ECO:0007669"/>
    <property type="project" value="UniProtKB-KW"/>
</dbReference>
<dbReference type="Gene3D" id="3.20.20.70">
    <property type="entry name" value="Aldolase class I"/>
    <property type="match status" value="1"/>
</dbReference>
<dbReference type="InterPro" id="IPR013785">
    <property type="entry name" value="Aldolase_TIM"/>
</dbReference>
<dbReference type="PANTHER" id="PTHR32332:SF20">
    <property type="entry name" value="2-NITROPROPANE DIOXYGENASE-LIKE PROTEIN"/>
    <property type="match status" value="1"/>
</dbReference>
<dbReference type="PANTHER" id="PTHR32332">
    <property type="entry name" value="2-NITROPROPANE DIOXYGENASE"/>
    <property type="match status" value="1"/>
</dbReference>
<evidence type="ECO:0000313" key="4">
    <source>
        <dbReference type="EMBL" id="BDB95898.1"/>
    </source>
</evidence>
<dbReference type="SUPFAM" id="SSF51412">
    <property type="entry name" value="Inosine monophosphate dehydrogenase (IMPDH)"/>
    <property type="match status" value="1"/>
</dbReference>
<gene>
    <name evidence="4" type="ORF">HYD_0310</name>
</gene>
<keyword evidence="1" id="KW-0285">Flavoprotein</keyword>
<keyword evidence="4" id="KW-0223">Dioxygenase</keyword>
<sequence length="363" mass="38805">MSEYLNSGLRDHIKDNALSLISSMWKRGTDFLGSRYAILGGAMAWISEHNLVSAISNAGGFGVIAGGSLSPDMLKEEIQKTKKKTIFPFGVNVIAFHPNINELIAVCCEEKVRCVFFGGGLAQKASIDALHKAGVAVVCFATSPLIGKRLVRSGVDALVIEGSEAGGHINSVSTSVLVQEILPTLISEVPIFIAGGIGSGSTILSYIEMGASGCQLGTRFVCTAESIAHENFKNAFIRANSRDAIVSVQLDNRFTVAPVRALENDGMREFIEMQKRVIALFDSGEISKESAQLEIERFWAGSLRKAAIEGCVTTGSVMAGQSVGMVKSIDTCENVIQSLIREMTENILKRGSLYSCLADSDVA</sequence>
<dbReference type="EMBL" id="AP025225">
    <property type="protein sequence ID" value="BDB95898.1"/>
    <property type="molecule type" value="Genomic_DNA"/>
</dbReference>
<evidence type="ECO:0000256" key="2">
    <source>
        <dbReference type="ARBA" id="ARBA00022643"/>
    </source>
</evidence>
<dbReference type="Pfam" id="PF03060">
    <property type="entry name" value="NMO"/>
    <property type="match status" value="2"/>
</dbReference>